<dbReference type="AlphaFoldDB" id="A0A1S0TWI3"/>
<sequence length="114" mass="12410">MDLYTSSNLDGLTHYCSPSSSATLSLMKQDIRAQLVTSGPKDYMEKRPNCLVMSVTTNYPGHSSIQANNSIISSSIAFSTPEIVPPLSSSLFPQPPSSADDAHCFPATKRLYYM</sequence>
<dbReference type="InParanoid" id="A0A1S0TWI3"/>
<name>A0A1S0TWI3_LOALO</name>
<dbReference type="KEGG" id="loa:LOAG_07903"/>
<gene>
    <name evidence="1" type="ORF">LOAG_07903</name>
</gene>
<dbReference type="GeneID" id="9945326"/>
<protein>
    <submittedName>
        <fullName evidence="1">Uncharacterized protein</fullName>
    </submittedName>
</protein>
<feature type="non-terminal residue" evidence="1">
    <location>
        <position position="114"/>
    </location>
</feature>
<evidence type="ECO:0000313" key="1">
    <source>
        <dbReference type="EMBL" id="EFO20590.1"/>
    </source>
</evidence>
<accession>A0A1S0TWI3</accession>
<dbReference type="OrthoDB" id="5920073at2759"/>
<dbReference type="EMBL" id="JH712250">
    <property type="protein sequence ID" value="EFO20590.1"/>
    <property type="molecule type" value="Genomic_DNA"/>
</dbReference>
<organism evidence="1">
    <name type="scientific">Loa loa</name>
    <name type="common">Eye worm</name>
    <name type="synonym">Filaria loa</name>
    <dbReference type="NCBI Taxonomy" id="7209"/>
    <lineage>
        <taxon>Eukaryota</taxon>
        <taxon>Metazoa</taxon>
        <taxon>Ecdysozoa</taxon>
        <taxon>Nematoda</taxon>
        <taxon>Chromadorea</taxon>
        <taxon>Rhabditida</taxon>
        <taxon>Spirurina</taxon>
        <taxon>Spiruromorpha</taxon>
        <taxon>Filarioidea</taxon>
        <taxon>Onchocercidae</taxon>
        <taxon>Loa</taxon>
    </lineage>
</organism>
<reference evidence="1" key="1">
    <citation type="submission" date="2012-04" db="EMBL/GenBank/DDBJ databases">
        <title>The Genome Sequence of Loa loa.</title>
        <authorList>
            <consortium name="The Broad Institute Genome Sequencing Platform"/>
            <consortium name="Broad Institute Genome Sequencing Center for Infectious Disease"/>
            <person name="Nutman T.B."/>
            <person name="Fink D.L."/>
            <person name="Russ C."/>
            <person name="Young S."/>
            <person name="Zeng Q."/>
            <person name="Gargeya S."/>
            <person name="Alvarado L."/>
            <person name="Berlin A."/>
            <person name="Chapman S.B."/>
            <person name="Chen Z."/>
            <person name="Freedman E."/>
            <person name="Gellesch M."/>
            <person name="Goldberg J."/>
            <person name="Griggs A."/>
            <person name="Gujja S."/>
            <person name="Heilman E.R."/>
            <person name="Heiman D."/>
            <person name="Howarth C."/>
            <person name="Mehta T."/>
            <person name="Neiman D."/>
            <person name="Pearson M."/>
            <person name="Roberts A."/>
            <person name="Saif S."/>
            <person name="Shea T."/>
            <person name="Shenoy N."/>
            <person name="Sisk P."/>
            <person name="Stolte C."/>
            <person name="Sykes S."/>
            <person name="White J."/>
            <person name="Yandava C."/>
            <person name="Haas B."/>
            <person name="Henn M.R."/>
            <person name="Nusbaum C."/>
            <person name="Birren B."/>
        </authorList>
    </citation>
    <scope>NUCLEOTIDE SEQUENCE [LARGE SCALE GENOMIC DNA]</scope>
</reference>
<dbReference type="CTD" id="9945326"/>
<proteinExistence type="predicted"/>
<dbReference type="RefSeq" id="XP_003143483.1">
    <property type="nucleotide sequence ID" value="XM_003143435.1"/>
</dbReference>